<reference evidence="2 3" key="1">
    <citation type="submission" date="2019-01" db="EMBL/GenBank/DDBJ databases">
        <title>Sequencing of cultivated peanut Arachis hypogaea provides insights into genome evolution and oil improvement.</title>
        <authorList>
            <person name="Chen X."/>
        </authorList>
    </citation>
    <scope>NUCLEOTIDE SEQUENCE [LARGE SCALE GENOMIC DNA]</scope>
    <source>
        <strain evidence="3">cv. Fuhuasheng</strain>
        <tissue evidence="2">Leaves</tissue>
    </source>
</reference>
<dbReference type="EMBL" id="SDMP01000009">
    <property type="protein sequence ID" value="RYR40598.1"/>
    <property type="molecule type" value="Genomic_DNA"/>
</dbReference>
<feature type="region of interest" description="Disordered" evidence="1">
    <location>
        <begin position="242"/>
        <end position="273"/>
    </location>
</feature>
<evidence type="ECO:0000313" key="2">
    <source>
        <dbReference type="EMBL" id="RYR40598.1"/>
    </source>
</evidence>
<evidence type="ECO:0000313" key="3">
    <source>
        <dbReference type="Proteomes" id="UP000289738"/>
    </source>
</evidence>
<dbReference type="InterPro" id="IPR044824">
    <property type="entry name" value="MAIN-like"/>
</dbReference>
<evidence type="ECO:0008006" key="4">
    <source>
        <dbReference type="Google" id="ProtNLM"/>
    </source>
</evidence>
<keyword evidence="3" id="KW-1185">Reference proteome</keyword>
<dbReference type="GO" id="GO:0010073">
    <property type="term" value="P:meristem maintenance"/>
    <property type="evidence" value="ECO:0007669"/>
    <property type="project" value="InterPro"/>
</dbReference>
<organism evidence="2 3">
    <name type="scientific">Arachis hypogaea</name>
    <name type="common">Peanut</name>
    <dbReference type="NCBI Taxonomy" id="3818"/>
    <lineage>
        <taxon>Eukaryota</taxon>
        <taxon>Viridiplantae</taxon>
        <taxon>Streptophyta</taxon>
        <taxon>Embryophyta</taxon>
        <taxon>Tracheophyta</taxon>
        <taxon>Spermatophyta</taxon>
        <taxon>Magnoliopsida</taxon>
        <taxon>eudicotyledons</taxon>
        <taxon>Gunneridae</taxon>
        <taxon>Pentapetalae</taxon>
        <taxon>rosids</taxon>
        <taxon>fabids</taxon>
        <taxon>Fabales</taxon>
        <taxon>Fabaceae</taxon>
        <taxon>Papilionoideae</taxon>
        <taxon>50 kb inversion clade</taxon>
        <taxon>dalbergioids sensu lato</taxon>
        <taxon>Dalbergieae</taxon>
        <taxon>Pterocarpus clade</taxon>
        <taxon>Arachis</taxon>
    </lineage>
</organism>
<protein>
    <recommendedName>
        <fullName evidence="4">Aminotransferase-like plant mobile domain-containing protein</fullName>
    </recommendedName>
</protein>
<dbReference type="PANTHER" id="PTHR46033:SF8">
    <property type="entry name" value="PROTEIN MAINTENANCE OF MERISTEMS-LIKE"/>
    <property type="match status" value="1"/>
</dbReference>
<dbReference type="PANTHER" id="PTHR46033">
    <property type="entry name" value="PROTEIN MAIN-LIKE 2"/>
    <property type="match status" value="1"/>
</dbReference>
<gene>
    <name evidence="2" type="ORF">Ahy_A09g046347</name>
</gene>
<comment type="caution">
    <text evidence="2">The sequence shown here is derived from an EMBL/GenBank/DDBJ whole genome shotgun (WGS) entry which is preliminary data.</text>
</comment>
<name>A0A445BPJ2_ARAHY</name>
<dbReference type="Proteomes" id="UP000289738">
    <property type="component" value="Chromosome A09"/>
</dbReference>
<evidence type="ECO:0000256" key="1">
    <source>
        <dbReference type="SAM" id="MobiDB-lite"/>
    </source>
</evidence>
<dbReference type="AlphaFoldDB" id="A0A445BPJ2"/>
<accession>A0A445BPJ2</accession>
<proteinExistence type="predicted"/>
<sequence length="306" mass="35335">MLLSSQLFGDKNANWVHLRWLPYLASLDDLGRYSWGSATMAWFSSLRPSGFNIFGFSLASRWAEYQPRNDAVDQRVLAARLCLDRLRVHEFVWEPYSSPDVAAVVHPEILVDEHRRLWMAHLPQLALNIDWLHAKDGRGGDRWFPNYYRKWHQHWEDRLDTVIPVDRVADPGPSAEYLDWWCRVAHRFLSPEVVGRSDNRRVDRRRRIGTRTTDREWRWLADRLDEEQAGADDGGVVEYRVPRRRAIRQGGQDGNGRARGRGPSTEDDGAQQAVGEDIGVVATWMDQPTYDVGGSDILLQGHALKR</sequence>